<evidence type="ECO:0000313" key="3">
    <source>
        <dbReference type="Proteomes" id="UP000829196"/>
    </source>
</evidence>
<protein>
    <submittedName>
        <fullName evidence="2">Uncharacterized protein</fullName>
    </submittedName>
</protein>
<dbReference type="SMR" id="A0A8T3BFX2"/>
<keyword evidence="3" id="KW-1185">Reference proteome</keyword>
<gene>
    <name evidence="2" type="ORF">KFK09_011940</name>
</gene>
<comment type="caution">
    <text evidence="2">The sequence shown here is derived from an EMBL/GenBank/DDBJ whole genome shotgun (WGS) entry which is preliminary data.</text>
</comment>
<proteinExistence type="predicted"/>
<reference evidence="2" key="1">
    <citation type="journal article" date="2022" name="Front. Genet.">
        <title>Chromosome-Scale Assembly of the Dendrobium nobile Genome Provides Insights Into the Molecular Mechanism of the Biosynthesis of the Medicinal Active Ingredient of Dendrobium.</title>
        <authorList>
            <person name="Xu Q."/>
            <person name="Niu S.-C."/>
            <person name="Li K.-L."/>
            <person name="Zheng P.-J."/>
            <person name="Zhang X.-J."/>
            <person name="Jia Y."/>
            <person name="Liu Y."/>
            <person name="Niu Y.-X."/>
            <person name="Yu L.-H."/>
            <person name="Chen D.-F."/>
            <person name="Zhang G.-Q."/>
        </authorList>
    </citation>
    <scope>NUCLEOTIDE SEQUENCE</scope>
    <source>
        <tissue evidence="2">Leaf</tissue>
    </source>
</reference>
<name>A0A8T3BFX2_DENNO</name>
<accession>A0A8T3BFX2</accession>
<sequence>MGEKMKKEGRRRRRMEEEEEKRKKKKKRGRGGEITLESLEEGRPAAPWRESVVK</sequence>
<evidence type="ECO:0000313" key="2">
    <source>
        <dbReference type="EMBL" id="KAI0511313.1"/>
    </source>
</evidence>
<feature type="region of interest" description="Disordered" evidence="1">
    <location>
        <begin position="1"/>
        <end position="54"/>
    </location>
</feature>
<dbReference type="EMBL" id="JAGYWB010000009">
    <property type="protein sequence ID" value="KAI0511313.1"/>
    <property type="molecule type" value="Genomic_DNA"/>
</dbReference>
<dbReference type="AlphaFoldDB" id="A0A8T3BFX2"/>
<evidence type="ECO:0000256" key="1">
    <source>
        <dbReference type="SAM" id="MobiDB-lite"/>
    </source>
</evidence>
<dbReference type="Proteomes" id="UP000829196">
    <property type="component" value="Unassembled WGS sequence"/>
</dbReference>
<organism evidence="2 3">
    <name type="scientific">Dendrobium nobile</name>
    <name type="common">Orchid</name>
    <dbReference type="NCBI Taxonomy" id="94219"/>
    <lineage>
        <taxon>Eukaryota</taxon>
        <taxon>Viridiplantae</taxon>
        <taxon>Streptophyta</taxon>
        <taxon>Embryophyta</taxon>
        <taxon>Tracheophyta</taxon>
        <taxon>Spermatophyta</taxon>
        <taxon>Magnoliopsida</taxon>
        <taxon>Liliopsida</taxon>
        <taxon>Asparagales</taxon>
        <taxon>Orchidaceae</taxon>
        <taxon>Epidendroideae</taxon>
        <taxon>Malaxideae</taxon>
        <taxon>Dendrobiinae</taxon>
        <taxon>Dendrobium</taxon>
    </lineage>
</organism>